<dbReference type="GO" id="GO:0008234">
    <property type="term" value="F:cysteine-type peptidase activity"/>
    <property type="evidence" value="ECO:0007669"/>
    <property type="project" value="UniProtKB-KW"/>
</dbReference>
<gene>
    <name evidence="9" type="ORF">PECUL_23A013338</name>
</gene>
<feature type="domain" description="Peptidase C1A papain C-terminal" evidence="7">
    <location>
        <begin position="296"/>
        <end position="509"/>
    </location>
</feature>
<evidence type="ECO:0000256" key="5">
    <source>
        <dbReference type="ARBA" id="ARBA00023145"/>
    </source>
</evidence>
<dbReference type="SUPFAM" id="SSF54001">
    <property type="entry name" value="Cysteine proteinases"/>
    <property type="match status" value="1"/>
</dbReference>
<keyword evidence="10" id="KW-1185">Reference proteome</keyword>
<dbReference type="InterPro" id="IPR013128">
    <property type="entry name" value="Peptidase_C1A"/>
</dbReference>
<evidence type="ECO:0000313" key="9">
    <source>
        <dbReference type="EMBL" id="CAH2273492.1"/>
    </source>
</evidence>
<dbReference type="Proteomes" id="UP001295444">
    <property type="component" value="Chromosome 03"/>
</dbReference>
<dbReference type="PROSITE" id="PS00640">
    <property type="entry name" value="THIOL_PROTEASE_ASN"/>
    <property type="match status" value="1"/>
</dbReference>
<dbReference type="Gene3D" id="1.10.287.2250">
    <property type="match status" value="1"/>
</dbReference>
<dbReference type="InterPro" id="IPR039417">
    <property type="entry name" value="Peptidase_C1A_papain-like"/>
</dbReference>
<dbReference type="SMART" id="SM00848">
    <property type="entry name" value="Inhibitor_I29"/>
    <property type="match status" value="1"/>
</dbReference>
<dbReference type="InterPro" id="IPR038765">
    <property type="entry name" value="Papain-like_cys_pep_sf"/>
</dbReference>
<dbReference type="FunFam" id="3.90.70.10:FF:000103">
    <property type="entry name" value="Hypothetical LOC496748"/>
    <property type="match status" value="1"/>
</dbReference>
<dbReference type="InterPro" id="IPR025661">
    <property type="entry name" value="Pept_asp_AS"/>
</dbReference>
<dbReference type="FunFam" id="1.10.287.2250:FF:000003">
    <property type="entry name" value="Cathepsin L"/>
    <property type="match status" value="1"/>
</dbReference>
<evidence type="ECO:0000259" key="8">
    <source>
        <dbReference type="SMART" id="SM00848"/>
    </source>
</evidence>
<dbReference type="PANTHER" id="PTHR12411">
    <property type="entry name" value="CYSTEINE PROTEASE FAMILY C1-RELATED"/>
    <property type="match status" value="1"/>
</dbReference>
<keyword evidence="6" id="KW-1015">Disulfide bond</keyword>
<protein>
    <submittedName>
        <fullName evidence="9">Cathepsin S-like</fullName>
    </submittedName>
</protein>
<dbReference type="PRINTS" id="PR00705">
    <property type="entry name" value="PAPAIN"/>
</dbReference>
<sequence length="513" mass="58860">MWTFLFKCPQAKLENTMDKPFTNNLTFNERKALRELRELDNVIIKPADKGGNIVLLNQDNYIKMCFSHLNDQSGYNILPSDLTEDYIKEFDNLLSRALQQQVINSDGYKYLLPHRNPTTATLYCWHTKEGVASQKSMGRRMGPDVHQINKESYQNMMDATVLTYLRLAWRYNDVFWKPTNRMHFGKSLLVFSAIIICASAAHFLEQEWNLWKSEYGKKYVTPDSELFRRKAWEATWDKVQKHNKLADQGLKNFRLAMNQFADMTEEESKSQSCLRLNGKFTPLGHSRNYYRKPANIPDEVDYRKTKCVTKIKQQGLCGSCWAFATVGVLETRYCLEKDELPVLSEQQLVDCDDEDEGCCGGLPVNALAYVSHNGIMRSKDYEYEEKQATCAYKNDKAIMLNVTKFYILPGEENMAVSVALNGPITVGIGTTQEFQLYKEGIYDGACAAQPNHAVIIVGYGSEKGEDDEEEQDYWIIKNSWGEAWGENGFGRIKRNVNQCNIADMASTMDFTMP</sequence>
<keyword evidence="2" id="KW-0645">Protease</keyword>
<evidence type="ECO:0000259" key="7">
    <source>
        <dbReference type="SMART" id="SM00645"/>
    </source>
</evidence>
<dbReference type="Pfam" id="PF00112">
    <property type="entry name" value="Peptidase_C1"/>
    <property type="match status" value="1"/>
</dbReference>
<evidence type="ECO:0000256" key="3">
    <source>
        <dbReference type="ARBA" id="ARBA00022801"/>
    </source>
</evidence>
<evidence type="ECO:0000256" key="2">
    <source>
        <dbReference type="ARBA" id="ARBA00022670"/>
    </source>
</evidence>
<feature type="domain" description="Cathepsin propeptide inhibitor" evidence="8">
    <location>
        <begin position="208"/>
        <end position="268"/>
    </location>
</feature>
<evidence type="ECO:0000256" key="1">
    <source>
        <dbReference type="ARBA" id="ARBA00008455"/>
    </source>
</evidence>
<dbReference type="AlphaFoldDB" id="A0AAD1RM73"/>
<keyword evidence="4" id="KW-0788">Thiol protease</keyword>
<evidence type="ECO:0000256" key="4">
    <source>
        <dbReference type="ARBA" id="ARBA00022807"/>
    </source>
</evidence>
<evidence type="ECO:0000313" key="10">
    <source>
        <dbReference type="Proteomes" id="UP001295444"/>
    </source>
</evidence>
<evidence type="ECO:0000256" key="6">
    <source>
        <dbReference type="ARBA" id="ARBA00023157"/>
    </source>
</evidence>
<dbReference type="InterPro" id="IPR013201">
    <property type="entry name" value="Prot_inhib_I29"/>
</dbReference>
<dbReference type="InterPro" id="IPR000169">
    <property type="entry name" value="Pept_cys_AS"/>
</dbReference>
<name>A0AAD1RM73_PELCU</name>
<comment type="similarity">
    <text evidence="1">Belongs to the peptidase C1 family.</text>
</comment>
<dbReference type="Pfam" id="PF08246">
    <property type="entry name" value="Inhibitor_I29"/>
    <property type="match status" value="1"/>
</dbReference>
<proteinExistence type="inferred from homology"/>
<organism evidence="9 10">
    <name type="scientific">Pelobates cultripes</name>
    <name type="common">Western spadefoot toad</name>
    <dbReference type="NCBI Taxonomy" id="61616"/>
    <lineage>
        <taxon>Eukaryota</taxon>
        <taxon>Metazoa</taxon>
        <taxon>Chordata</taxon>
        <taxon>Craniata</taxon>
        <taxon>Vertebrata</taxon>
        <taxon>Euteleostomi</taxon>
        <taxon>Amphibia</taxon>
        <taxon>Batrachia</taxon>
        <taxon>Anura</taxon>
        <taxon>Pelobatoidea</taxon>
        <taxon>Pelobatidae</taxon>
        <taxon>Pelobates</taxon>
    </lineage>
</organism>
<dbReference type="PROSITE" id="PS00139">
    <property type="entry name" value="THIOL_PROTEASE_CYS"/>
    <property type="match status" value="1"/>
</dbReference>
<dbReference type="InterPro" id="IPR000668">
    <property type="entry name" value="Peptidase_C1A_C"/>
</dbReference>
<accession>A0AAD1RM73</accession>
<dbReference type="GO" id="GO:0006508">
    <property type="term" value="P:proteolysis"/>
    <property type="evidence" value="ECO:0007669"/>
    <property type="project" value="UniProtKB-KW"/>
</dbReference>
<dbReference type="Gene3D" id="3.90.70.10">
    <property type="entry name" value="Cysteine proteinases"/>
    <property type="match status" value="1"/>
</dbReference>
<dbReference type="EMBL" id="OW240914">
    <property type="protein sequence ID" value="CAH2273492.1"/>
    <property type="molecule type" value="Genomic_DNA"/>
</dbReference>
<reference evidence="9" key="1">
    <citation type="submission" date="2022-03" db="EMBL/GenBank/DDBJ databases">
        <authorList>
            <person name="Alioto T."/>
            <person name="Alioto T."/>
            <person name="Gomez Garrido J."/>
        </authorList>
    </citation>
    <scope>NUCLEOTIDE SEQUENCE</scope>
</reference>
<dbReference type="SMART" id="SM00645">
    <property type="entry name" value="Pept_C1"/>
    <property type="match status" value="1"/>
</dbReference>
<dbReference type="CDD" id="cd02248">
    <property type="entry name" value="Peptidase_C1A"/>
    <property type="match status" value="1"/>
</dbReference>
<keyword evidence="3" id="KW-0378">Hydrolase</keyword>
<keyword evidence="5" id="KW-0865">Zymogen</keyword>